<proteinExistence type="predicted"/>
<dbReference type="EMBL" id="FMJB01000046">
    <property type="protein sequence ID" value="SCM67535.1"/>
    <property type="molecule type" value="Genomic_DNA"/>
</dbReference>
<dbReference type="Proteomes" id="UP000184085">
    <property type="component" value="Unassembled WGS sequence"/>
</dbReference>
<feature type="chain" id="PRO_5012160372" evidence="1">
    <location>
        <begin position="21"/>
        <end position="221"/>
    </location>
</feature>
<evidence type="ECO:0000256" key="1">
    <source>
        <dbReference type="SAM" id="SignalP"/>
    </source>
</evidence>
<name>A0A1M4N0I3_9RHOB</name>
<dbReference type="AlphaFoldDB" id="A0A1M4N0I3"/>
<accession>A0A1M4N0I3</accession>
<evidence type="ECO:0000313" key="3">
    <source>
        <dbReference type="Proteomes" id="UP000184085"/>
    </source>
</evidence>
<feature type="signal peptide" evidence="1">
    <location>
        <begin position="1"/>
        <end position="20"/>
    </location>
</feature>
<keyword evidence="3" id="KW-1185">Reference proteome</keyword>
<evidence type="ECO:0000313" key="2">
    <source>
        <dbReference type="EMBL" id="SCM67535.1"/>
    </source>
</evidence>
<reference evidence="3" key="1">
    <citation type="submission" date="2016-09" db="EMBL/GenBank/DDBJ databases">
        <authorList>
            <person name="Wibberg D."/>
        </authorList>
    </citation>
    <scope>NUCLEOTIDE SEQUENCE [LARGE SCALE GENOMIC DNA]</scope>
</reference>
<keyword evidence="1" id="KW-0732">Signal</keyword>
<gene>
    <name evidence="2" type="ORF">KARMA_1735</name>
</gene>
<dbReference type="RefSeq" id="WP_072706162.1">
    <property type="nucleotide sequence ID" value="NZ_FMJB01000046.1"/>
</dbReference>
<sequence>MRKHLLSLAIIAALGAPAYGAVLEGNALYETLFKSGTLSQMEEGDKLVYRREVTNKVKPETATRDTGNVVLSLEQGDALMANLEFRQEEKHRNLGSFPASIGNPMIMYFAETVARDMAETAGGSPFYIRNRLKEALVGAAEMVEGQADLDGAGIAVKTVVMRPFADDPNRDRMHGFEDLELIVAMSDAVPGWYLSMSAVTPPESAVGYRSETRFVAIEDAE</sequence>
<protein>
    <submittedName>
        <fullName evidence="2">Putative membrane protein</fullName>
    </submittedName>
</protein>
<organism evidence="2 3">
    <name type="scientific">Donghicola eburneus</name>
    <dbReference type="NCBI Taxonomy" id="393278"/>
    <lineage>
        <taxon>Bacteria</taxon>
        <taxon>Pseudomonadati</taxon>
        <taxon>Pseudomonadota</taxon>
        <taxon>Alphaproteobacteria</taxon>
        <taxon>Rhodobacterales</taxon>
        <taxon>Roseobacteraceae</taxon>
        <taxon>Donghicola</taxon>
    </lineage>
</organism>